<dbReference type="InterPro" id="IPR037051">
    <property type="entry name" value="4-carb_acid_sugar_kinase_N_sf"/>
</dbReference>
<keyword evidence="6" id="KW-0119">Carbohydrate metabolism</keyword>
<dbReference type="InterPro" id="IPR031475">
    <property type="entry name" value="NBD_C"/>
</dbReference>
<keyword evidence="3" id="KW-0547">Nucleotide-binding</keyword>
<dbReference type="Pfam" id="PF07005">
    <property type="entry name" value="SBD_N"/>
    <property type="match status" value="1"/>
</dbReference>
<keyword evidence="10" id="KW-1185">Reference proteome</keyword>
<gene>
    <name evidence="9" type="ORF">ABE960_10700</name>
</gene>
<dbReference type="Gene3D" id="3.40.50.10840">
    <property type="entry name" value="Putative sugar-binding, N-terminal domain"/>
    <property type="match status" value="1"/>
</dbReference>
<dbReference type="Proteomes" id="UP001442468">
    <property type="component" value="Unassembled WGS sequence"/>
</dbReference>
<evidence type="ECO:0000259" key="8">
    <source>
        <dbReference type="Pfam" id="PF17042"/>
    </source>
</evidence>
<dbReference type="SUPFAM" id="SSF142764">
    <property type="entry name" value="YgbK-like"/>
    <property type="match status" value="1"/>
</dbReference>
<keyword evidence="4 9" id="KW-0418">Kinase</keyword>
<evidence type="ECO:0000259" key="7">
    <source>
        <dbReference type="Pfam" id="PF07005"/>
    </source>
</evidence>
<evidence type="ECO:0000256" key="5">
    <source>
        <dbReference type="ARBA" id="ARBA00022840"/>
    </source>
</evidence>
<name>A0ABV1NG28_9GAMM</name>
<dbReference type="RefSeq" id="WP_349762254.1">
    <property type="nucleotide sequence ID" value="NZ_JBEGCJ010000004.1"/>
</dbReference>
<evidence type="ECO:0000313" key="10">
    <source>
        <dbReference type="Proteomes" id="UP001442468"/>
    </source>
</evidence>
<accession>A0ABV1NG28</accession>
<keyword evidence="5" id="KW-0067">ATP-binding</keyword>
<protein>
    <submittedName>
        <fullName evidence="9">Four-carbon acid sugar kinase family protein</fullName>
    </submittedName>
</protein>
<evidence type="ECO:0000256" key="1">
    <source>
        <dbReference type="ARBA" id="ARBA00005715"/>
    </source>
</evidence>
<dbReference type="EMBL" id="JBEGCJ010000004">
    <property type="protein sequence ID" value="MEQ6917992.1"/>
    <property type="molecule type" value="Genomic_DNA"/>
</dbReference>
<dbReference type="Gene3D" id="3.40.980.20">
    <property type="entry name" value="Four-carbon acid sugar kinase, nucleotide binding domain"/>
    <property type="match status" value="1"/>
</dbReference>
<feature type="domain" description="Four-carbon acid sugar kinase N-terminal" evidence="7">
    <location>
        <begin position="10"/>
        <end position="152"/>
    </location>
</feature>
<evidence type="ECO:0000313" key="9">
    <source>
        <dbReference type="EMBL" id="MEQ6917992.1"/>
    </source>
</evidence>
<dbReference type="InterPro" id="IPR010737">
    <property type="entry name" value="4-carb_acid_sugar_kinase_N"/>
</dbReference>
<comment type="caution">
    <text evidence="9">The sequence shown here is derived from an EMBL/GenBank/DDBJ whole genome shotgun (WGS) entry which is preliminary data.</text>
</comment>
<evidence type="ECO:0000256" key="6">
    <source>
        <dbReference type="ARBA" id="ARBA00023277"/>
    </source>
</evidence>
<keyword evidence="2" id="KW-0808">Transferase</keyword>
<dbReference type="InterPro" id="IPR042213">
    <property type="entry name" value="NBD_C_sf"/>
</dbReference>
<evidence type="ECO:0000256" key="2">
    <source>
        <dbReference type="ARBA" id="ARBA00022679"/>
    </source>
</evidence>
<proteinExistence type="inferred from homology"/>
<feature type="domain" description="Four-carbon acid sugar kinase nucleotide binding" evidence="8">
    <location>
        <begin position="245"/>
        <end position="393"/>
    </location>
</feature>
<dbReference type="Pfam" id="PF17042">
    <property type="entry name" value="NBD_C"/>
    <property type="match status" value="1"/>
</dbReference>
<evidence type="ECO:0000256" key="3">
    <source>
        <dbReference type="ARBA" id="ARBA00022741"/>
    </source>
</evidence>
<comment type="similarity">
    <text evidence="1">Belongs to the four-carbon acid sugar kinase family.</text>
</comment>
<sequence>MSRRLAGCRLAIVADDLTGALDATAPFAARGADARVVISLAALDDVLTSWEGAWPDVIAVNTESRHLDAEEAAQRVVDATRRLARAKPVAWFKKIDSTLRGQVVAECVAMRVATGRPLVLAPAVPAQGRVVRDAEVWVDGLRLADSAYQGDARSAPLGGPLDSAFNAGGMRLARFAVDGDALPQGDVVADADSDLALARLYDAVLAAGVPRLMVGAAGLASAMAQRCFGCLRASHRSLSSVKAVLYVVGSRSPRAAEQLARLRCEVPSLSVIEALSPPCATPSGDAALLVPGTASGGGTSRTLNDPGMVGAEEVSEAMAEGAVHILESWPDDRETLLFLTGGDIAMATLSRLGVTSISVEEEWAPGVALGCLDGESTRRVMTKAGGFGAPDLLQRLHRIFH</sequence>
<organism evidence="9 10">
    <name type="scientific">Halomonas aquatica</name>
    <dbReference type="NCBI Taxonomy" id="3151123"/>
    <lineage>
        <taxon>Bacteria</taxon>
        <taxon>Pseudomonadati</taxon>
        <taxon>Pseudomonadota</taxon>
        <taxon>Gammaproteobacteria</taxon>
        <taxon>Oceanospirillales</taxon>
        <taxon>Halomonadaceae</taxon>
        <taxon>Halomonas</taxon>
    </lineage>
</organism>
<evidence type="ECO:0000256" key="4">
    <source>
        <dbReference type="ARBA" id="ARBA00022777"/>
    </source>
</evidence>
<reference evidence="9 10" key="1">
    <citation type="submission" date="2024-05" db="EMBL/GenBank/DDBJ databases">
        <title>Halomonas sp. SSM6 16S ribosomal RNA gene Genome sequencing and assembly.</title>
        <authorList>
            <person name="Yook S."/>
        </authorList>
    </citation>
    <scope>NUCLEOTIDE SEQUENCE [LARGE SCALE GENOMIC DNA]</scope>
    <source>
        <strain evidence="9 10">SSM6</strain>
    </source>
</reference>
<dbReference type="GO" id="GO:0016301">
    <property type="term" value="F:kinase activity"/>
    <property type="evidence" value="ECO:0007669"/>
    <property type="project" value="UniProtKB-KW"/>
</dbReference>